<evidence type="ECO:0000259" key="2">
    <source>
        <dbReference type="Pfam" id="PF02894"/>
    </source>
</evidence>
<dbReference type="Pfam" id="PF02894">
    <property type="entry name" value="GFO_IDH_MocA_C"/>
    <property type="match status" value="1"/>
</dbReference>
<dbReference type="RefSeq" id="WP_103428308.1">
    <property type="nucleotide sequence ID" value="NZ_CP026313.1"/>
</dbReference>
<dbReference type="InterPro" id="IPR004104">
    <property type="entry name" value="Gfo/Idh/MocA-like_OxRdtase_C"/>
</dbReference>
<dbReference type="PANTHER" id="PTHR43249">
    <property type="entry name" value="UDP-N-ACETYL-2-AMINO-2-DEOXY-D-GLUCURONATE OXIDASE"/>
    <property type="match status" value="1"/>
</dbReference>
<dbReference type="GeneID" id="35595261"/>
<organism evidence="3 4">
    <name type="scientific">Salinigranum rubrum</name>
    <dbReference type="NCBI Taxonomy" id="755307"/>
    <lineage>
        <taxon>Archaea</taxon>
        <taxon>Methanobacteriati</taxon>
        <taxon>Methanobacteriota</taxon>
        <taxon>Stenosarchaea group</taxon>
        <taxon>Halobacteria</taxon>
        <taxon>Halobacteriales</taxon>
        <taxon>Haloferacaceae</taxon>
        <taxon>Salinigranum</taxon>
    </lineage>
</organism>
<gene>
    <name evidence="3" type="ORF">C2R22_24175</name>
</gene>
<dbReference type="Gene3D" id="3.40.50.720">
    <property type="entry name" value="NAD(P)-binding Rossmann-like Domain"/>
    <property type="match status" value="1"/>
</dbReference>
<keyword evidence="4" id="KW-1185">Reference proteome</keyword>
<accession>A0A2I8VRS5</accession>
<evidence type="ECO:0000313" key="4">
    <source>
        <dbReference type="Proteomes" id="UP000236584"/>
    </source>
</evidence>
<name>A0A2I8VRS5_9EURY</name>
<geneLocation type="plasmid" evidence="3">
    <name>unnamed4</name>
</geneLocation>
<dbReference type="InterPro" id="IPR000683">
    <property type="entry name" value="Gfo/Idh/MocA-like_OxRdtase_N"/>
</dbReference>
<feature type="domain" description="Gfo/Idh/MocA-like oxidoreductase N-terminal" evidence="1">
    <location>
        <begin position="4"/>
        <end position="137"/>
    </location>
</feature>
<dbReference type="SUPFAM" id="SSF55347">
    <property type="entry name" value="Glyceraldehyde-3-phosphate dehydrogenase-like, C-terminal domain"/>
    <property type="match status" value="1"/>
</dbReference>
<dbReference type="SUPFAM" id="SSF51735">
    <property type="entry name" value="NAD(P)-binding Rossmann-fold domains"/>
    <property type="match status" value="1"/>
</dbReference>
<dbReference type="Gene3D" id="3.30.360.10">
    <property type="entry name" value="Dihydrodipicolinate Reductase, domain 2"/>
    <property type="match status" value="1"/>
</dbReference>
<dbReference type="GO" id="GO:0000166">
    <property type="term" value="F:nucleotide binding"/>
    <property type="evidence" value="ECO:0007669"/>
    <property type="project" value="InterPro"/>
</dbReference>
<keyword evidence="3" id="KW-0614">Plasmid</keyword>
<dbReference type="InterPro" id="IPR052515">
    <property type="entry name" value="Gfo/Idh/MocA_Oxidoreductase"/>
</dbReference>
<evidence type="ECO:0000259" key="1">
    <source>
        <dbReference type="Pfam" id="PF01408"/>
    </source>
</evidence>
<feature type="domain" description="Gfo/Idh/MocA-like oxidoreductase C-terminal" evidence="2">
    <location>
        <begin position="164"/>
        <end position="339"/>
    </location>
</feature>
<evidence type="ECO:0000313" key="3">
    <source>
        <dbReference type="EMBL" id="AUV84630.1"/>
    </source>
</evidence>
<sequence>MSYRVAVIGTGPGREYDISGRTHSWAYHHGDGYAGREDSELVACVDLVREYAEQYAREFSIPEDGVFRDHEAMLDAVRPDIVSIATPIPKHAPLTIDCARSGVQAVHCEKPFARTWAEARAMAHVCDRHDVQLTIAHQRRFGAPFRTAKVLVDDGEIGVLKRVEISYGNFFDRGSHAVDMAGYLVDESRGSWVLGQVDYSKSHVRYGVPVADHAFVSWQYENGVHGVTATGGGDDQFDTPHEFDFFDCFLQLIGTDGEIVIDRNEGPALEIRRDGGGYETVDVPAEQHDPSLVTRAIDDVIDSLSSGRESTLRAANALNTAEILFAGHESSRRRQRVELPLTGVYDHPLESLVELGEVSPIYPDDRPAHPADER</sequence>
<protein>
    <submittedName>
        <fullName evidence="3">Glucose-fructose oxidoreductase</fullName>
    </submittedName>
</protein>
<dbReference type="AlphaFoldDB" id="A0A2I8VRS5"/>
<dbReference type="KEGG" id="srub:C2R22_24175"/>
<dbReference type="EMBL" id="CP026313">
    <property type="protein sequence ID" value="AUV84630.1"/>
    <property type="molecule type" value="Genomic_DNA"/>
</dbReference>
<dbReference type="Proteomes" id="UP000236584">
    <property type="component" value="Plasmid unnamed4"/>
</dbReference>
<dbReference type="InterPro" id="IPR036291">
    <property type="entry name" value="NAD(P)-bd_dom_sf"/>
</dbReference>
<reference evidence="3 4" key="1">
    <citation type="submission" date="2018-01" db="EMBL/GenBank/DDBJ databases">
        <title>Complete genome sequence of Salinigranum rubrum GX10T, an extremely halophilic archaeon isolated from a marine solar saltern.</title>
        <authorList>
            <person name="Han S."/>
        </authorList>
    </citation>
    <scope>NUCLEOTIDE SEQUENCE [LARGE SCALE GENOMIC DNA]</scope>
    <source>
        <strain evidence="3 4">GX10</strain>
        <plasmid evidence="4">Plasmid unnamed4</plasmid>
    </source>
</reference>
<dbReference type="OrthoDB" id="282474at2157"/>
<dbReference type="PANTHER" id="PTHR43249:SF1">
    <property type="entry name" value="D-GLUCOSIDE 3-DEHYDROGENASE"/>
    <property type="match status" value="1"/>
</dbReference>
<proteinExistence type="predicted"/>
<dbReference type="Pfam" id="PF01408">
    <property type="entry name" value="GFO_IDH_MocA"/>
    <property type="match status" value="1"/>
</dbReference>